<feature type="region of interest" description="Disordered" evidence="1">
    <location>
        <begin position="1"/>
        <end position="29"/>
    </location>
</feature>
<reference evidence="2" key="1">
    <citation type="submission" date="2021-06" db="EMBL/GenBank/DDBJ databases">
        <authorList>
            <person name="Kallberg Y."/>
            <person name="Tangrot J."/>
            <person name="Rosling A."/>
        </authorList>
    </citation>
    <scope>NUCLEOTIDE SEQUENCE</scope>
    <source>
        <strain evidence="2">CL551</strain>
    </source>
</reference>
<dbReference type="Proteomes" id="UP000789342">
    <property type="component" value="Unassembled WGS sequence"/>
</dbReference>
<protein>
    <submittedName>
        <fullName evidence="2">3985_t:CDS:1</fullName>
    </submittedName>
</protein>
<sequence>PIRHERRSTSRPRFQRKEKKEDKNNDNPKIKYRDAAIIRTSGVSFTLEDEKIDNRISEKVYSLLVFLDGHQDSGTLSIIGEEDGGFPNSVTPKASDLTLESLCLYKSEDEFDSIDLGEPTCNGMTAPI</sequence>
<dbReference type="EMBL" id="CAJVPV010029368">
    <property type="protein sequence ID" value="CAG8738423.1"/>
    <property type="molecule type" value="Genomic_DNA"/>
</dbReference>
<proteinExistence type="predicted"/>
<dbReference type="AlphaFoldDB" id="A0A9N9IID8"/>
<comment type="caution">
    <text evidence="2">The sequence shown here is derived from an EMBL/GenBank/DDBJ whole genome shotgun (WGS) entry which is preliminary data.</text>
</comment>
<evidence type="ECO:0000313" key="2">
    <source>
        <dbReference type="EMBL" id="CAG8738423.1"/>
    </source>
</evidence>
<keyword evidence="3" id="KW-1185">Reference proteome</keyword>
<evidence type="ECO:0000256" key="1">
    <source>
        <dbReference type="SAM" id="MobiDB-lite"/>
    </source>
</evidence>
<feature type="compositionally biased region" description="Basic residues" evidence="1">
    <location>
        <begin position="1"/>
        <end position="17"/>
    </location>
</feature>
<accession>A0A9N9IID8</accession>
<evidence type="ECO:0000313" key="3">
    <source>
        <dbReference type="Proteomes" id="UP000789342"/>
    </source>
</evidence>
<gene>
    <name evidence="2" type="ORF">AMORRO_LOCUS14540</name>
</gene>
<feature type="compositionally biased region" description="Basic and acidic residues" evidence="1">
    <location>
        <begin position="18"/>
        <end position="29"/>
    </location>
</feature>
<organism evidence="2 3">
    <name type="scientific">Acaulospora morrowiae</name>
    <dbReference type="NCBI Taxonomy" id="94023"/>
    <lineage>
        <taxon>Eukaryota</taxon>
        <taxon>Fungi</taxon>
        <taxon>Fungi incertae sedis</taxon>
        <taxon>Mucoromycota</taxon>
        <taxon>Glomeromycotina</taxon>
        <taxon>Glomeromycetes</taxon>
        <taxon>Diversisporales</taxon>
        <taxon>Acaulosporaceae</taxon>
        <taxon>Acaulospora</taxon>
    </lineage>
</organism>
<name>A0A9N9IID8_9GLOM</name>
<feature type="non-terminal residue" evidence="2">
    <location>
        <position position="1"/>
    </location>
</feature>